<keyword evidence="1" id="KW-0472">Membrane</keyword>
<organism evidence="2 3">
    <name type="scientific">Aestuariibaculum suncheonense</name>
    <dbReference type="NCBI Taxonomy" id="1028745"/>
    <lineage>
        <taxon>Bacteria</taxon>
        <taxon>Pseudomonadati</taxon>
        <taxon>Bacteroidota</taxon>
        <taxon>Flavobacteriia</taxon>
        <taxon>Flavobacteriales</taxon>
        <taxon>Flavobacteriaceae</taxon>
    </lineage>
</organism>
<dbReference type="RefSeq" id="WP_188217039.1">
    <property type="nucleotide sequence ID" value="NZ_BAABGH010000002.1"/>
</dbReference>
<dbReference type="EMBL" id="JACVXC010000006">
    <property type="protein sequence ID" value="MBD0836546.1"/>
    <property type="molecule type" value="Genomic_DNA"/>
</dbReference>
<keyword evidence="3" id="KW-1185">Reference proteome</keyword>
<sequence>MAVNISDCQLFKMNKFKIFIPEKRHIFNIDFFISIAFVSSIILIILIDNESQFAIIPLGLFVSTVISMFIIKLINNFRYQNLNGKFDGELIFSNDKIILGKETILLSSIKDVRIYNRDYKGKYAYRKTFKPKLLQGVENEIKIELLNGNIIVKRFLQTKKNEISKVFNVLKKYHLQDKIHFLHLIEVMGINDYDEIQDLKRALKTSNH</sequence>
<keyword evidence="1" id="KW-0812">Transmembrane</keyword>
<proteinExistence type="predicted"/>
<protein>
    <submittedName>
        <fullName evidence="2">Uncharacterized protein</fullName>
    </submittedName>
</protein>
<comment type="caution">
    <text evidence="2">The sequence shown here is derived from an EMBL/GenBank/DDBJ whole genome shotgun (WGS) entry which is preliminary data.</text>
</comment>
<feature type="transmembrane region" description="Helical" evidence="1">
    <location>
        <begin position="53"/>
        <end position="74"/>
    </location>
</feature>
<feature type="transmembrane region" description="Helical" evidence="1">
    <location>
        <begin position="26"/>
        <end position="47"/>
    </location>
</feature>
<dbReference type="Proteomes" id="UP000602057">
    <property type="component" value="Unassembled WGS sequence"/>
</dbReference>
<reference evidence="2" key="2">
    <citation type="submission" date="2020-09" db="EMBL/GenBank/DDBJ databases">
        <authorList>
            <person name="Wu Z."/>
        </authorList>
    </citation>
    <scope>NUCLEOTIDE SEQUENCE</scope>
    <source>
        <strain evidence="2">SC17</strain>
    </source>
</reference>
<evidence type="ECO:0000313" key="3">
    <source>
        <dbReference type="Proteomes" id="UP000602057"/>
    </source>
</evidence>
<evidence type="ECO:0000256" key="1">
    <source>
        <dbReference type="SAM" id="Phobius"/>
    </source>
</evidence>
<reference evidence="2" key="1">
    <citation type="journal article" date="2013" name="Int. J. Syst. Evol. Microbiol.">
        <title>Aestuariibaculum suncheonense gen. nov., sp. nov., a marine bacterium of the family Flavobacteriaceae isolated from a tidal flat and emended descriptions of the genera Gaetbulibacter and Tamlana.</title>
        <authorList>
            <person name="Jeong S.H."/>
            <person name="Park M.S."/>
            <person name="Jin H.M."/>
            <person name="Lee K."/>
            <person name="Park W."/>
            <person name="Jeon C.O."/>
        </authorList>
    </citation>
    <scope>NUCLEOTIDE SEQUENCE</scope>
    <source>
        <strain evidence="2">SC17</strain>
    </source>
</reference>
<evidence type="ECO:0000313" key="2">
    <source>
        <dbReference type="EMBL" id="MBD0836546.1"/>
    </source>
</evidence>
<dbReference type="AlphaFoldDB" id="A0A8J6QAC6"/>
<keyword evidence="1" id="KW-1133">Transmembrane helix</keyword>
<gene>
    <name evidence="2" type="ORF">ICJ84_13980</name>
</gene>
<name>A0A8J6QAC6_9FLAO</name>
<accession>A0A8J6QAC6</accession>